<gene>
    <name evidence="5" type="ORF">SAMN04488047_10967</name>
</gene>
<keyword evidence="3" id="KW-0732">Signal</keyword>
<evidence type="ECO:0000256" key="1">
    <source>
        <dbReference type="ARBA" id="ARBA00009477"/>
    </source>
</evidence>
<evidence type="ECO:0000259" key="4">
    <source>
        <dbReference type="Pfam" id="PF25917"/>
    </source>
</evidence>
<dbReference type="AlphaFoldDB" id="A0A1I5RSG0"/>
<evidence type="ECO:0000256" key="3">
    <source>
        <dbReference type="SAM" id="SignalP"/>
    </source>
</evidence>
<name>A0A1I5RSG0_9RHOB</name>
<reference evidence="5 6" key="1">
    <citation type="submission" date="2016-10" db="EMBL/GenBank/DDBJ databases">
        <authorList>
            <person name="de Groot N.N."/>
        </authorList>
    </citation>
    <scope>NUCLEOTIDE SEQUENCE [LARGE SCALE GENOMIC DNA]</scope>
    <source>
        <strain evidence="5 6">DSM 19547</strain>
    </source>
</reference>
<dbReference type="EMBL" id="FOXA01000009">
    <property type="protein sequence ID" value="SFP61433.1"/>
    <property type="molecule type" value="Genomic_DNA"/>
</dbReference>
<dbReference type="Gene3D" id="2.40.50.100">
    <property type="match status" value="1"/>
</dbReference>
<evidence type="ECO:0000313" key="6">
    <source>
        <dbReference type="Proteomes" id="UP000199356"/>
    </source>
</evidence>
<dbReference type="Gene3D" id="2.40.420.20">
    <property type="match status" value="1"/>
</dbReference>
<feature type="domain" description="Multidrug resistance protein MdtA-like barrel-sandwich hybrid" evidence="4">
    <location>
        <begin position="60"/>
        <end position="178"/>
    </location>
</feature>
<feature type="coiled-coil region" evidence="2">
    <location>
        <begin position="92"/>
        <end position="119"/>
    </location>
</feature>
<dbReference type="RefSeq" id="WP_245759253.1">
    <property type="nucleotide sequence ID" value="NZ_FOXA01000009.1"/>
</dbReference>
<organism evidence="5 6">
    <name type="scientific">Tranquillimonas alkanivorans</name>
    <dbReference type="NCBI Taxonomy" id="441119"/>
    <lineage>
        <taxon>Bacteria</taxon>
        <taxon>Pseudomonadati</taxon>
        <taxon>Pseudomonadota</taxon>
        <taxon>Alphaproteobacteria</taxon>
        <taxon>Rhodobacterales</taxon>
        <taxon>Roseobacteraceae</taxon>
        <taxon>Tranquillimonas</taxon>
    </lineage>
</organism>
<feature type="chain" id="PRO_5011459360" evidence="3">
    <location>
        <begin position="22"/>
        <end position="353"/>
    </location>
</feature>
<dbReference type="SUPFAM" id="SSF111369">
    <property type="entry name" value="HlyD-like secretion proteins"/>
    <property type="match status" value="1"/>
</dbReference>
<keyword evidence="2" id="KW-0175">Coiled coil</keyword>
<dbReference type="InterPro" id="IPR006143">
    <property type="entry name" value="RND_pump_MFP"/>
</dbReference>
<sequence length="353" mass="37995">MMKRGVMIVALCLVAAGTAQAQDDAAPGQAVRPVKLQTAAPEDMRIRRRFFGQVRARQTTDLSFQVAGQIVDLPVSEGERVKEGDVIARLDLEPFELAVEQAEIEVEQARRDRERLESLGPETVSRVNLQDARSAENLARIALRQAQNRFDDATLRAPFDALVVRREVANFATVGAGTPVVRLHDMSELRVDIEVPEVLFREARGNLDVDFAATFPGDDTAYPLTLREFEAETADVGQTYSLTLAFEQVPGPWLLPGASTTVAASAEGGGDDVIEVPQTAVVFGPDRQAAVMVFEEGEDGTGTVTRRPVEVAADADGGVDIVSGLEPGEEIVAAGAAQLRDGQTVRRYVAAGE</sequence>
<keyword evidence="6" id="KW-1185">Reference proteome</keyword>
<proteinExistence type="inferred from homology"/>
<dbReference type="NCBIfam" id="TIGR01730">
    <property type="entry name" value="RND_mfp"/>
    <property type="match status" value="1"/>
</dbReference>
<protein>
    <submittedName>
        <fullName evidence="5">RND family efflux transporter, MFP subunit</fullName>
    </submittedName>
</protein>
<dbReference type="PANTHER" id="PTHR30469">
    <property type="entry name" value="MULTIDRUG RESISTANCE PROTEIN MDTA"/>
    <property type="match status" value="1"/>
</dbReference>
<dbReference type="Pfam" id="PF25917">
    <property type="entry name" value="BSH_RND"/>
    <property type="match status" value="1"/>
</dbReference>
<dbReference type="InterPro" id="IPR058625">
    <property type="entry name" value="MdtA-like_BSH"/>
</dbReference>
<dbReference type="GO" id="GO:1990281">
    <property type="term" value="C:efflux pump complex"/>
    <property type="evidence" value="ECO:0007669"/>
    <property type="project" value="TreeGrafter"/>
</dbReference>
<comment type="similarity">
    <text evidence="1">Belongs to the membrane fusion protein (MFP) (TC 8.A.1) family.</text>
</comment>
<accession>A0A1I5RSG0</accession>
<dbReference type="STRING" id="441119.SAMN04488047_10967"/>
<dbReference type="Gene3D" id="1.10.287.470">
    <property type="entry name" value="Helix hairpin bin"/>
    <property type="match status" value="1"/>
</dbReference>
<dbReference type="PANTHER" id="PTHR30469:SF20">
    <property type="entry name" value="EFFLUX RND TRANSPORTER PERIPLASMIC ADAPTOR SUBUNIT"/>
    <property type="match status" value="1"/>
</dbReference>
<dbReference type="GO" id="GO:0015562">
    <property type="term" value="F:efflux transmembrane transporter activity"/>
    <property type="evidence" value="ECO:0007669"/>
    <property type="project" value="TreeGrafter"/>
</dbReference>
<dbReference type="Gene3D" id="2.40.30.170">
    <property type="match status" value="1"/>
</dbReference>
<dbReference type="Proteomes" id="UP000199356">
    <property type="component" value="Unassembled WGS sequence"/>
</dbReference>
<feature type="signal peptide" evidence="3">
    <location>
        <begin position="1"/>
        <end position="21"/>
    </location>
</feature>
<evidence type="ECO:0000256" key="2">
    <source>
        <dbReference type="SAM" id="Coils"/>
    </source>
</evidence>
<evidence type="ECO:0000313" key="5">
    <source>
        <dbReference type="EMBL" id="SFP61433.1"/>
    </source>
</evidence>